<keyword evidence="1" id="KW-0547">Nucleotide-binding</keyword>
<feature type="non-terminal residue" evidence="4">
    <location>
        <position position="1"/>
    </location>
</feature>
<feature type="domain" description="CobQ/CobB/MinD/ParA nucleotide binding" evidence="3">
    <location>
        <begin position="1"/>
        <end position="209"/>
    </location>
</feature>
<dbReference type="GO" id="GO:0051782">
    <property type="term" value="P:negative regulation of cell division"/>
    <property type="evidence" value="ECO:0007669"/>
    <property type="project" value="TreeGrafter"/>
</dbReference>
<protein>
    <recommendedName>
        <fullName evidence="3">CobQ/CobB/MinD/ParA nucleotide binding domain-containing protein</fullName>
    </recommendedName>
</protein>
<dbReference type="AlphaFoldDB" id="X0VJN3"/>
<dbReference type="PANTHER" id="PTHR43384:SF6">
    <property type="entry name" value="SEPTUM SITE-DETERMINING PROTEIN MIND HOMOLOG, CHLOROPLASTIC"/>
    <property type="match status" value="1"/>
</dbReference>
<name>X0VJN3_9ZZZZ</name>
<reference evidence="4" key="1">
    <citation type="journal article" date="2014" name="Front. Microbiol.">
        <title>High frequency of phylogenetically diverse reductive dehalogenase-homologous genes in deep subseafloor sedimentary metagenomes.</title>
        <authorList>
            <person name="Kawai M."/>
            <person name="Futagami T."/>
            <person name="Toyoda A."/>
            <person name="Takaki Y."/>
            <person name="Nishi S."/>
            <person name="Hori S."/>
            <person name="Arai W."/>
            <person name="Tsubouchi T."/>
            <person name="Morono Y."/>
            <person name="Uchiyama I."/>
            <person name="Ito T."/>
            <person name="Fujiyama A."/>
            <person name="Inagaki F."/>
            <person name="Takami H."/>
        </authorList>
    </citation>
    <scope>NUCLEOTIDE SEQUENCE</scope>
    <source>
        <strain evidence="4">Expedition CK06-06</strain>
    </source>
</reference>
<dbReference type="InterPro" id="IPR027417">
    <property type="entry name" value="P-loop_NTPase"/>
</dbReference>
<organism evidence="4">
    <name type="scientific">marine sediment metagenome</name>
    <dbReference type="NCBI Taxonomy" id="412755"/>
    <lineage>
        <taxon>unclassified sequences</taxon>
        <taxon>metagenomes</taxon>
        <taxon>ecological metagenomes</taxon>
    </lineage>
</organism>
<dbReference type="Gene3D" id="3.40.50.300">
    <property type="entry name" value="P-loop containing nucleotide triphosphate hydrolases"/>
    <property type="match status" value="1"/>
</dbReference>
<dbReference type="GO" id="GO:0009898">
    <property type="term" value="C:cytoplasmic side of plasma membrane"/>
    <property type="evidence" value="ECO:0007669"/>
    <property type="project" value="TreeGrafter"/>
</dbReference>
<comment type="caution">
    <text evidence="4">The sequence shown here is derived from an EMBL/GenBank/DDBJ whole genome shotgun (WGS) entry which is preliminary data.</text>
</comment>
<dbReference type="InterPro" id="IPR014433">
    <property type="entry name" value="CooC"/>
</dbReference>
<evidence type="ECO:0000259" key="3">
    <source>
        <dbReference type="Pfam" id="PF01656"/>
    </source>
</evidence>
<dbReference type="GO" id="GO:0005829">
    <property type="term" value="C:cytosol"/>
    <property type="evidence" value="ECO:0007669"/>
    <property type="project" value="TreeGrafter"/>
</dbReference>
<proteinExistence type="predicted"/>
<dbReference type="EMBL" id="BARS01023569">
    <property type="protein sequence ID" value="GAG12718.1"/>
    <property type="molecule type" value="Genomic_DNA"/>
</dbReference>
<dbReference type="Pfam" id="PF01656">
    <property type="entry name" value="CbiA"/>
    <property type="match status" value="1"/>
</dbReference>
<evidence type="ECO:0000256" key="1">
    <source>
        <dbReference type="ARBA" id="ARBA00022741"/>
    </source>
</evidence>
<evidence type="ECO:0000256" key="2">
    <source>
        <dbReference type="ARBA" id="ARBA00022840"/>
    </source>
</evidence>
<sequence>TLVALLAREAVAREYRVLVVDADSDPNLATTLGITEPIVPLANDAELVAERAGTGGFIRLNPTVDDIPSRYTVKRNGIRLLVLGGIRGGGTGCACPANTLLKALLAHLLVREDDVVLLDMEAGIEHLGRGTVRNVDALILIVESDRKTLETAKRTLALARELGIERVLAVANRVHDDEDPEQIRAGLPPGIPIVGSIPYVDALRVAARNGALPDDLTLPSVSELLARLERLFTAPHS</sequence>
<dbReference type="PIRSF" id="PIRSF005647">
    <property type="entry name" value="CooC"/>
    <property type="match status" value="1"/>
</dbReference>
<dbReference type="SUPFAM" id="SSF52540">
    <property type="entry name" value="P-loop containing nucleoside triphosphate hydrolases"/>
    <property type="match status" value="1"/>
</dbReference>
<dbReference type="GO" id="GO:0016887">
    <property type="term" value="F:ATP hydrolysis activity"/>
    <property type="evidence" value="ECO:0007669"/>
    <property type="project" value="TreeGrafter"/>
</dbReference>
<dbReference type="PANTHER" id="PTHR43384">
    <property type="entry name" value="SEPTUM SITE-DETERMINING PROTEIN MIND HOMOLOG, CHLOROPLASTIC-RELATED"/>
    <property type="match status" value="1"/>
</dbReference>
<dbReference type="InterPro" id="IPR002586">
    <property type="entry name" value="CobQ/CobB/MinD/ParA_Nub-bd_dom"/>
</dbReference>
<gene>
    <name evidence="4" type="ORF">S01H1_37514</name>
</gene>
<accession>X0VJN3</accession>
<keyword evidence="2" id="KW-0067">ATP-binding</keyword>
<evidence type="ECO:0000313" key="4">
    <source>
        <dbReference type="EMBL" id="GAG12718.1"/>
    </source>
</evidence>
<dbReference type="InterPro" id="IPR050625">
    <property type="entry name" value="ParA/MinD_ATPase"/>
</dbReference>
<dbReference type="GO" id="GO:0005524">
    <property type="term" value="F:ATP binding"/>
    <property type="evidence" value="ECO:0007669"/>
    <property type="project" value="UniProtKB-KW"/>
</dbReference>